<keyword evidence="8" id="KW-0812">Transmembrane</keyword>
<dbReference type="Proteomes" id="UP000256321">
    <property type="component" value="Unassembled WGS sequence"/>
</dbReference>
<dbReference type="GO" id="GO:0000155">
    <property type="term" value="F:phosphorelay sensor kinase activity"/>
    <property type="evidence" value="ECO:0007669"/>
    <property type="project" value="InterPro"/>
</dbReference>
<organism evidence="10 11">
    <name type="scientific">Parabacteroides acidifaciens</name>
    <dbReference type="NCBI Taxonomy" id="2290935"/>
    <lineage>
        <taxon>Bacteria</taxon>
        <taxon>Pseudomonadati</taxon>
        <taxon>Bacteroidota</taxon>
        <taxon>Bacteroidia</taxon>
        <taxon>Bacteroidales</taxon>
        <taxon>Tannerellaceae</taxon>
        <taxon>Parabacteroides</taxon>
    </lineage>
</organism>
<dbReference type="InterPro" id="IPR005467">
    <property type="entry name" value="His_kinase_dom"/>
</dbReference>
<keyword evidence="7" id="KW-0175">Coiled coil</keyword>
<dbReference type="PROSITE" id="PS50109">
    <property type="entry name" value="HIS_KIN"/>
    <property type="match status" value="1"/>
</dbReference>
<feature type="coiled-coil region" evidence="7">
    <location>
        <begin position="408"/>
        <end position="478"/>
    </location>
</feature>
<name>A0A3D8HBE1_9BACT</name>
<gene>
    <name evidence="10" type="ORF">DWU89_15150</name>
</gene>
<dbReference type="EMBL" id="QREV01000042">
    <property type="protein sequence ID" value="RDU48305.1"/>
    <property type="molecule type" value="Genomic_DNA"/>
</dbReference>
<dbReference type="SUPFAM" id="SSF55874">
    <property type="entry name" value="ATPase domain of HSP90 chaperone/DNA topoisomerase II/histidine kinase"/>
    <property type="match status" value="1"/>
</dbReference>
<feature type="domain" description="Histidine kinase" evidence="9">
    <location>
        <begin position="499"/>
        <end position="712"/>
    </location>
</feature>
<dbReference type="SUPFAM" id="SSF48452">
    <property type="entry name" value="TPR-like"/>
    <property type="match status" value="1"/>
</dbReference>
<dbReference type="SUPFAM" id="SSF47384">
    <property type="entry name" value="Homodimeric domain of signal transducing histidine kinase"/>
    <property type="match status" value="1"/>
</dbReference>
<keyword evidence="8" id="KW-1133">Transmembrane helix</keyword>
<keyword evidence="4" id="KW-0808">Transferase</keyword>
<comment type="catalytic activity">
    <reaction evidence="1">
        <text>ATP + protein L-histidine = ADP + protein N-phospho-L-histidine.</text>
        <dbReference type="EC" id="2.7.13.3"/>
    </reaction>
</comment>
<dbReference type="Gene3D" id="1.25.40.10">
    <property type="entry name" value="Tetratricopeptide repeat domain"/>
    <property type="match status" value="2"/>
</dbReference>
<keyword evidence="8" id="KW-0472">Membrane</keyword>
<dbReference type="AlphaFoldDB" id="A0A3D8HBE1"/>
<dbReference type="Pfam" id="PF00512">
    <property type="entry name" value="HisKA"/>
    <property type="match status" value="1"/>
</dbReference>
<dbReference type="PRINTS" id="PR00344">
    <property type="entry name" value="BCTRLSENSOR"/>
</dbReference>
<reference evidence="10 11" key="1">
    <citation type="submission" date="2018-07" db="EMBL/GenBank/DDBJ databases">
        <title>Parabacteroides acidifaciens nov. sp., isolated from human feces.</title>
        <authorList>
            <person name="Wang Y.J."/>
        </authorList>
    </citation>
    <scope>NUCLEOTIDE SEQUENCE [LARGE SCALE GENOMIC DNA]</scope>
    <source>
        <strain evidence="10 11">426-9</strain>
    </source>
</reference>
<protein>
    <recommendedName>
        <fullName evidence="2">histidine kinase</fullName>
        <ecNumber evidence="2">2.7.13.3</ecNumber>
    </recommendedName>
</protein>
<dbReference type="InterPro" id="IPR036890">
    <property type="entry name" value="HATPase_C_sf"/>
</dbReference>
<evidence type="ECO:0000256" key="8">
    <source>
        <dbReference type="SAM" id="Phobius"/>
    </source>
</evidence>
<feature type="transmembrane region" description="Helical" evidence="8">
    <location>
        <begin position="6"/>
        <end position="26"/>
    </location>
</feature>
<dbReference type="PANTHER" id="PTHR43711">
    <property type="entry name" value="TWO-COMPONENT HISTIDINE KINASE"/>
    <property type="match status" value="1"/>
</dbReference>
<dbReference type="InterPro" id="IPR003594">
    <property type="entry name" value="HATPase_dom"/>
</dbReference>
<evidence type="ECO:0000256" key="3">
    <source>
        <dbReference type="ARBA" id="ARBA00022553"/>
    </source>
</evidence>
<dbReference type="SMART" id="SM00387">
    <property type="entry name" value="HATPase_c"/>
    <property type="match status" value="1"/>
</dbReference>
<comment type="caution">
    <text evidence="10">The sequence shown here is derived from an EMBL/GenBank/DDBJ whole genome shotgun (WGS) entry which is preliminary data.</text>
</comment>
<evidence type="ECO:0000259" key="9">
    <source>
        <dbReference type="PROSITE" id="PS50109"/>
    </source>
</evidence>
<evidence type="ECO:0000256" key="2">
    <source>
        <dbReference type="ARBA" id="ARBA00012438"/>
    </source>
</evidence>
<accession>A0A3D8HBE1</accession>
<evidence type="ECO:0000256" key="6">
    <source>
        <dbReference type="ARBA" id="ARBA00023012"/>
    </source>
</evidence>
<dbReference type="InterPro" id="IPR003661">
    <property type="entry name" value="HisK_dim/P_dom"/>
</dbReference>
<dbReference type="InterPro" id="IPR036097">
    <property type="entry name" value="HisK_dim/P_sf"/>
</dbReference>
<dbReference type="FunFam" id="1.10.287.130:FF:000001">
    <property type="entry name" value="Two-component sensor histidine kinase"/>
    <property type="match status" value="1"/>
</dbReference>
<feature type="transmembrane region" description="Helical" evidence="8">
    <location>
        <begin position="436"/>
        <end position="456"/>
    </location>
</feature>
<evidence type="ECO:0000256" key="4">
    <source>
        <dbReference type="ARBA" id="ARBA00022679"/>
    </source>
</evidence>
<dbReference type="Gene3D" id="3.30.565.10">
    <property type="entry name" value="Histidine kinase-like ATPase, C-terminal domain"/>
    <property type="match status" value="1"/>
</dbReference>
<dbReference type="Gene3D" id="1.10.287.130">
    <property type="match status" value="1"/>
</dbReference>
<dbReference type="EC" id="2.7.13.3" evidence="2"/>
<dbReference type="CDD" id="cd00082">
    <property type="entry name" value="HisKA"/>
    <property type="match status" value="1"/>
</dbReference>
<evidence type="ECO:0000313" key="11">
    <source>
        <dbReference type="Proteomes" id="UP000256321"/>
    </source>
</evidence>
<dbReference type="InterPro" id="IPR011990">
    <property type="entry name" value="TPR-like_helical_dom_sf"/>
</dbReference>
<dbReference type="Pfam" id="PF02518">
    <property type="entry name" value="HATPase_c"/>
    <property type="match status" value="1"/>
</dbReference>
<evidence type="ECO:0000256" key="7">
    <source>
        <dbReference type="SAM" id="Coils"/>
    </source>
</evidence>
<dbReference type="InterPro" id="IPR004358">
    <property type="entry name" value="Sig_transdc_His_kin-like_C"/>
</dbReference>
<keyword evidence="5" id="KW-0418">Kinase</keyword>
<proteinExistence type="predicted"/>
<keyword evidence="3" id="KW-0597">Phosphoprotein</keyword>
<dbReference type="PANTHER" id="PTHR43711:SF31">
    <property type="entry name" value="HISTIDINE KINASE"/>
    <property type="match status" value="1"/>
</dbReference>
<dbReference type="InterPro" id="IPR050736">
    <property type="entry name" value="Sensor_HK_Regulatory"/>
</dbReference>
<evidence type="ECO:0000256" key="5">
    <source>
        <dbReference type="ARBA" id="ARBA00022777"/>
    </source>
</evidence>
<keyword evidence="6" id="KW-0902">Two-component regulatory system</keyword>
<dbReference type="SMART" id="SM00388">
    <property type="entry name" value="HisKA"/>
    <property type="match status" value="1"/>
</dbReference>
<sequence>MIQASNSSFIIHISLLSLSLFSNIIEPIYRMKTYSFIILFLYCICNVSMANEDSMVQSEDSLSNVLAKTTDPAKRIEILQELCALTTNTPATLKWIQQTRLEARKNNSRENEDWALGHLAVYFYNFEMLDSLIYYTSQSDSLSKVMGKHSSYYYGSQALLCQNLLWIGQREKASDTAIRLFKQAKEENSTNGIINLGETLGLINQQIGQDSIAVTYLKESLDMLIETSGKVPYIIRVLNSIIDSELKLKRFDDARKHIEELQAHLDKMKKNIPNSGMSQLYSSNYLLSEAFYINLFVQLGNADEAKKHLLMAQSYENDINDGYVEHFYKLSLAAYYKLTKQYAQALNIINQAMELNDSPETMKLKAEILFDKGDSREAAIQYRDALEQNESQNVETFIRQISELRAIHDTNQLELEVKELRVKELELEAKQQQLKWSIALTSLFLIILILGTFVFIHTRRLNNELKKDKRALLKSEKELRIARDHAEESDRLKSLFLSNMSHEIRTPLNAIVGFAQLLDIETEEGDERKEFTKVIMDNSALLLNLVNDILDISRLESERYRFSFAEENLAECCRAALTSAEHRVKPGVELRFSPESEDFILNTDKLRLQQVLINLVGNATKFTKQGFIELAFTVDKKNDLVRFTVTDTGCGIPADKQDAIFERFEKLNEYVQGTGLGLSICRIIAERFGGDVILDKKYTGGARFIFTHSLNISQEKDI</sequence>
<dbReference type="SUPFAM" id="SSF81901">
    <property type="entry name" value="HCP-like"/>
    <property type="match status" value="1"/>
</dbReference>
<evidence type="ECO:0000313" key="10">
    <source>
        <dbReference type="EMBL" id="RDU48305.1"/>
    </source>
</evidence>
<evidence type="ECO:0000256" key="1">
    <source>
        <dbReference type="ARBA" id="ARBA00000085"/>
    </source>
</evidence>